<organism evidence="3 4">
    <name type="scientific">Sorangium cellulosum</name>
    <name type="common">Polyangium cellulosum</name>
    <dbReference type="NCBI Taxonomy" id="56"/>
    <lineage>
        <taxon>Bacteria</taxon>
        <taxon>Pseudomonadati</taxon>
        <taxon>Myxococcota</taxon>
        <taxon>Polyangia</taxon>
        <taxon>Polyangiales</taxon>
        <taxon>Polyangiaceae</taxon>
        <taxon>Sorangium</taxon>
    </lineage>
</organism>
<evidence type="ECO:0000313" key="3">
    <source>
        <dbReference type="EMBL" id="KYF79039.1"/>
    </source>
</evidence>
<comment type="caution">
    <text evidence="3">The sequence shown here is derived from an EMBL/GenBank/DDBJ whole genome shotgun (WGS) entry which is preliminary data.</text>
</comment>
<feature type="domain" description="DUF1588" evidence="2">
    <location>
        <begin position="2"/>
        <end position="78"/>
    </location>
</feature>
<sequence>MTRGSFVLQKLMCIQIPLPTGDILEQVKPPDPYSGKTARERFSQHSQDKACAGCHQFMDPVGFAFENYDAVGLYRTTENDVVIDPSGTVPGTLGDVSGPIELVQKLAASEDVQHCFAKRWSEFAYGLTLRNEDKCTEEAVTTAFKASGYNVKQLLIDLTQTDAFHYLASGQE</sequence>
<accession>A0A150SJS0</accession>
<dbReference type="AlphaFoldDB" id="A0A150SJS0"/>
<evidence type="ECO:0000313" key="4">
    <source>
        <dbReference type="Proteomes" id="UP000075515"/>
    </source>
</evidence>
<name>A0A150SJS0_SORCE</name>
<evidence type="ECO:0008006" key="5">
    <source>
        <dbReference type="Google" id="ProtNLM"/>
    </source>
</evidence>
<proteinExistence type="predicted"/>
<dbReference type="EMBL" id="JEMC01003717">
    <property type="protein sequence ID" value="KYF79039.1"/>
    <property type="molecule type" value="Genomic_DNA"/>
</dbReference>
<dbReference type="InterPro" id="IPR011478">
    <property type="entry name" value="DUF1585"/>
</dbReference>
<dbReference type="Pfam" id="PF07627">
    <property type="entry name" value="PSCyt3"/>
    <property type="match status" value="1"/>
</dbReference>
<evidence type="ECO:0000259" key="2">
    <source>
        <dbReference type="Pfam" id="PF07627"/>
    </source>
</evidence>
<feature type="domain" description="DUF1585" evidence="1">
    <location>
        <begin position="96"/>
        <end position="164"/>
    </location>
</feature>
<reference evidence="3 4" key="1">
    <citation type="submission" date="2014-02" db="EMBL/GenBank/DDBJ databases">
        <title>The small core and large imbalanced accessory genome model reveals a collaborative survival strategy of Sorangium cellulosum strains in nature.</title>
        <authorList>
            <person name="Han K."/>
            <person name="Peng R."/>
            <person name="Blom J."/>
            <person name="Li Y.-Z."/>
        </authorList>
    </citation>
    <scope>NUCLEOTIDE SEQUENCE [LARGE SCALE GENOMIC DNA]</scope>
    <source>
        <strain evidence="3 4">So0149</strain>
    </source>
</reference>
<dbReference type="Pfam" id="PF07624">
    <property type="entry name" value="PSD2"/>
    <property type="match status" value="1"/>
</dbReference>
<protein>
    <recommendedName>
        <fullName evidence="5">DUF1588 domain-containing protein</fullName>
    </recommendedName>
</protein>
<dbReference type="InterPro" id="IPR013039">
    <property type="entry name" value="DUF1588"/>
</dbReference>
<evidence type="ECO:0000259" key="1">
    <source>
        <dbReference type="Pfam" id="PF07624"/>
    </source>
</evidence>
<gene>
    <name evidence="3" type="ORF">BE18_47660</name>
</gene>
<dbReference type="Proteomes" id="UP000075515">
    <property type="component" value="Unassembled WGS sequence"/>
</dbReference>